<evidence type="ECO:0000313" key="7">
    <source>
        <dbReference type="EMBL" id="KAJ1178984.1"/>
    </source>
</evidence>
<dbReference type="GO" id="GO:0005576">
    <property type="term" value="C:extracellular region"/>
    <property type="evidence" value="ECO:0007669"/>
    <property type="project" value="UniProtKB-SubCell"/>
</dbReference>
<evidence type="ECO:0000256" key="1">
    <source>
        <dbReference type="ARBA" id="ARBA00004613"/>
    </source>
</evidence>
<evidence type="ECO:0000256" key="2">
    <source>
        <dbReference type="ARBA" id="ARBA00006687"/>
    </source>
</evidence>
<gene>
    <name evidence="7" type="ORF">NDU88_004223</name>
</gene>
<evidence type="ECO:0000313" key="8">
    <source>
        <dbReference type="Proteomes" id="UP001066276"/>
    </source>
</evidence>
<dbReference type="PANTHER" id="PTHR28590:SF1">
    <property type="entry name" value="SPEXIN"/>
    <property type="match status" value="1"/>
</dbReference>
<name>A0AAV7TQP7_PLEWA</name>
<dbReference type="EMBL" id="JANPWB010000006">
    <property type="protein sequence ID" value="KAJ1178984.1"/>
    <property type="molecule type" value="Genomic_DNA"/>
</dbReference>
<dbReference type="GO" id="GO:0005184">
    <property type="term" value="F:neuropeptide hormone activity"/>
    <property type="evidence" value="ECO:0007669"/>
    <property type="project" value="InterPro"/>
</dbReference>
<keyword evidence="5 6" id="KW-0732">Signal</keyword>
<evidence type="ECO:0000256" key="6">
    <source>
        <dbReference type="SAM" id="SignalP"/>
    </source>
</evidence>
<reference evidence="7" key="1">
    <citation type="journal article" date="2022" name="bioRxiv">
        <title>Sequencing and chromosome-scale assembly of the giantPleurodeles waltlgenome.</title>
        <authorList>
            <person name="Brown T."/>
            <person name="Elewa A."/>
            <person name="Iarovenko S."/>
            <person name="Subramanian E."/>
            <person name="Araus A.J."/>
            <person name="Petzold A."/>
            <person name="Susuki M."/>
            <person name="Suzuki K.-i.T."/>
            <person name="Hayashi T."/>
            <person name="Toyoda A."/>
            <person name="Oliveira C."/>
            <person name="Osipova E."/>
            <person name="Leigh N.D."/>
            <person name="Simon A."/>
            <person name="Yun M.H."/>
        </authorList>
    </citation>
    <scope>NUCLEOTIDE SEQUENCE</scope>
    <source>
        <strain evidence="7">20211129_DDA</strain>
        <tissue evidence="7">Liver</tissue>
    </source>
</reference>
<dbReference type="Pfam" id="PF15171">
    <property type="entry name" value="Spexin"/>
    <property type="match status" value="1"/>
</dbReference>
<accession>A0AAV7TQP7</accession>
<evidence type="ECO:0000256" key="4">
    <source>
        <dbReference type="ARBA" id="ARBA00022702"/>
    </source>
</evidence>
<comment type="subcellular location">
    <subcellularLocation>
        <location evidence="1">Secreted</location>
    </subcellularLocation>
</comment>
<keyword evidence="8" id="KW-1185">Reference proteome</keyword>
<evidence type="ECO:0000256" key="5">
    <source>
        <dbReference type="ARBA" id="ARBA00022729"/>
    </source>
</evidence>
<evidence type="ECO:0000256" key="3">
    <source>
        <dbReference type="ARBA" id="ARBA00022525"/>
    </source>
</evidence>
<feature type="chain" id="PRO_5043798608" evidence="6">
    <location>
        <begin position="20"/>
        <end position="91"/>
    </location>
</feature>
<dbReference type="AlphaFoldDB" id="A0AAV7TQP7"/>
<comment type="caution">
    <text evidence="7">The sequence shown here is derived from an EMBL/GenBank/DDBJ whole genome shotgun (WGS) entry which is preliminary data.</text>
</comment>
<protein>
    <submittedName>
        <fullName evidence="7">Uncharacterized protein</fullName>
    </submittedName>
</protein>
<dbReference type="Proteomes" id="UP001066276">
    <property type="component" value="Chromosome 3_2"/>
</dbReference>
<proteinExistence type="inferred from homology"/>
<comment type="similarity">
    <text evidence="2">Belongs to the spexin family.</text>
</comment>
<keyword evidence="3" id="KW-0964">Secreted</keyword>
<dbReference type="PANTHER" id="PTHR28590">
    <property type="entry name" value="SPEXIN"/>
    <property type="match status" value="1"/>
</dbReference>
<organism evidence="7 8">
    <name type="scientific">Pleurodeles waltl</name>
    <name type="common">Iberian ribbed newt</name>
    <dbReference type="NCBI Taxonomy" id="8319"/>
    <lineage>
        <taxon>Eukaryota</taxon>
        <taxon>Metazoa</taxon>
        <taxon>Chordata</taxon>
        <taxon>Craniata</taxon>
        <taxon>Vertebrata</taxon>
        <taxon>Euteleostomi</taxon>
        <taxon>Amphibia</taxon>
        <taxon>Batrachia</taxon>
        <taxon>Caudata</taxon>
        <taxon>Salamandroidea</taxon>
        <taxon>Salamandridae</taxon>
        <taxon>Pleurodelinae</taxon>
        <taxon>Pleurodeles</taxon>
    </lineage>
</organism>
<feature type="signal peptide" evidence="6">
    <location>
        <begin position="1"/>
        <end position="19"/>
    </location>
</feature>
<sequence length="91" mass="10965">MNTRYAIVCTCAILMTVLAVESWSTPKNKVLTRNWGPQSMLYLKGKYGRRYATENEEEFYKFDLADWTNYIKSYERSRPLEHINLRRRYLT</sequence>
<keyword evidence="4" id="KW-0372">Hormone</keyword>
<dbReference type="InterPro" id="IPR028126">
    <property type="entry name" value="Spexin"/>
</dbReference>